<dbReference type="EMBL" id="KI535697">
    <property type="protein sequence ID" value="ESR65342.1"/>
    <property type="molecule type" value="Genomic_DNA"/>
</dbReference>
<evidence type="ECO:0000256" key="5">
    <source>
        <dbReference type="ARBA" id="ARBA00022729"/>
    </source>
</evidence>
<evidence type="ECO:0000259" key="19">
    <source>
        <dbReference type="PROSITE" id="PS50948"/>
    </source>
</evidence>
<dbReference type="SMART" id="SM00108">
    <property type="entry name" value="B_lectin"/>
    <property type="match status" value="1"/>
</dbReference>
<dbReference type="SUPFAM" id="SSF51110">
    <property type="entry name" value="alpha-D-mannose-specific plant lectins"/>
    <property type="match status" value="1"/>
</dbReference>
<dbReference type="InterPro" id="IPR001245">
    <property type="entry name" value="Ser-Thr/Tyr_kinase_cat_dom"/>
</dbReference>
<dbReference type="EC" id="2.7.11.1" evidence="15"/>
<evidence type="ECO:0000256" key="2">
    <source>
        <dbReference type="ARBA" id="ARBA00022527"/>
    </source>
</evidence>
<dbReference type="PROSITE" id="PS50948">
    <property type="entry name" value="PAN"/>
    <property type="match status" value="1"/>
</dbReference>
<dbReference type="GO" id="GO:0004674">
    <property type="term" value="F:protein serine/threonine kinase activity"/>
    <property type="evidence" value="ECO:0007669"/>
    <property type="project" value="UniProtKB-KW"/>
</dbReference>
<dbReference type="InterPro" id="IPR021820">
    <property type="entry name" value="S-locus_recpt_kinase_C"/>
</dbReference>
<dbReference type="InterPro" id="IPR036426">
    <property type="entry name" value="Bulb-type_lectin_dom_sf"/>
</dbReference>
<comment type="similarity">
    <text evidence="15">Belongs to the protein kinase superfamily. Ser/Thr protein kinase family.</text>
</comment>
<dbReference type="Proteomes" id="UP000030687">
    <property type="component" value="Unassembled WGS sequence"/>
</dbReference>
<dbReference type="InParanoid" id="V4UGX9"/>
<evidence type="ECO:0000256" key="4">
    <source>
        <dbReference type="ARBA" id="ARBA00022692"/>
    </source>
</evidence>
<dbReference type="Pfam" id="PF01453">
    <property type="entry name" value="B_lectin"/>
    <property type="match status" value="1"/>
</dbReference>
<dbReference type="SUPFAM" id="SSF56112">
    <property type="entry name" value="Protein kinase-like (PK-like)"/>
    <property type="match status" value="1"/>
</dbReference>
<evidence type="ECO:0000256" key="3">
    <source>
        <dbReference type="ARBA" id="ARBA00022679"/>
    </source>
</evidence>
<keyword evidence="12" id="KW-0325">Glycoprotein</keyword>
<evidence type="ECO:0000256" key="9">
    <source>
        <dbReference type="ARBA" id="ARBA00022989"/>
    </source>
</evidence>
<evidence type="ECO:0000256" key="8">
    <source>
        <dbReference type="ARBA" id="ARBA00022840"/>
    </source>
</evidence>
<dbReference type="PROSITE" id="PS50011">
    <property type="entry name" value="PROTEIN_KINASE_DOM"/>
    <property type="match status" value="1"/>
</dbReference>
<dbReference type="CDD" id="cd01098">
    <property type="entry name" value="PAN_AP_plant"/>
    <property type="match status" value="1"/>
</dbReference>
<dbReference type="CDD" id="cd14066">
    <property type="entry name" value="STKc_IRAK"/>
    <property type="match status" value="1"/>
</dbReference>
<keyword evidence="6 15" id="KW-0547">Nucleotide-binding</keyword>
<keyword evidence="4" id="KW-0812">Transmembrane</keyword>
<feature type="domain" description="Bulb-type lectin" evidence="18">
    <location>
        <begin position="14"/>
        <end position="136"/>
    </location>
</feature>
<dbReference type="Gramene" id="ESR65342">
    <property type="protein sequence ID" value="ESR65342"/>
    <property type="gene ID" value="CICLE_v10007547mg"/>
</dbReference>
<evidence type="ECO:0000256" key="14">
    <source>
        <dbReference type="ARBA" id="ARBA00048679"/>
    </source>
</evidence>
<reference evidence="20 21" key="1">
    <citation type="submission" date="2013-10" db="EMBL/GenBank/DDBJ databases">
        <authorList>
            <consortium name="International Citrus Genome Consortium"/>
            <person name="Jenkins J."/>
            <person name="Schmutz J."/>
            <person name="Prochnik S."/>
            <person name="Rokhsar D."/>
            <person name="Gmitter F."/>
            <person name="Ollitrault P."/>
            <person name="Machado M."/>
            <person name="Talon M."/>
            <person name="Wincker P."/>
            <person name="Jaillon O."/>
            <person name="Morgante M."/>
        </authorList>
    </citation>
    <scope>NUCLEOTIDE SEQUENCE</scope>
    <source>
        <strain evidence="21">cv. Clemenules</strain>
    </source>
</reference>
<feature type="domain" description="Protein kinase" evidence="17">
    <location>
        <begin position="440"/>
        <end position="717"/>
    </location>
</feature>
<evidence type="ECO:0000256" key="12">
    <source>
        <dbReference type="ARBA" id="ARBA00023180"/>
    </source>
</evidence>
<dbReference type="SMART" id="SM00473">
    <property type="entry name" value="PAN_AP"/>
    <property type="match status" value="1"/>
</dbReference>
<dbReference type="FunFam" id="3.30.200.20:FF:000195">
    <property type="entry name" value="G-type lectin S-receptor-like serine/threonine-protein kinase"/>
    <property type="match status" value="1"/>
</dbReference>
<evidence type="ECO:0000256" key="11">
    <source>
        <dbReference type="ARBA" id="ARBA00023157"/>
    </source>
</evidence>
<feature type="compositionally biased region" description="Polar residues" evidence="16">
    <location>
        <begin position="734"/>
        <end position="744"/>
    </location>
</feature>
<evidence type="ECO:0000259" key="18">
    <source>
        <dbReference type="PROSITE" id="PS50927"/>
    </source>
</evidence>
<dbReference type="InterPro" id="IPR000719">
    <property type="entry name" value="Prot_kinase_dom"/>
</dbReference>
<dbReference type="Gene3D" id="1.10.510.10">
    <property type="entry name" value="Transferase(Phosphotransferase) domain 1"/>
    <property type="match status" value="1"/>
</dbReference>
<dbReference type="InterPro" id="IPR001480">
    <property type="entry name" value="Bulb-type_lectin_dom"/>
</dbReference>
<evidence type="ECO:0000313" key="21">
    <source>
        <dbReference type="Proteomes" id="UP000030687"/>
    </source>
</evidence>
<dbReference type="InterPro" id="IPR000858">
    <property type="entry name" value="S_locus_glycoprot_dom"/>
</dbReference>
<organism evidence="20 21">
    <name type="scientific">Citrus clementina</name>
    <name type="common">Clementine</name>
    <name type="synonym">Citrus deliciosa x Citrus sinensis</name>
    <dbReference type="NCBI Taxonomy" id="85681"/>
    <lineage>
        <taxon>Eukaryota</taxon>
        <taxon>Viridiplantae</taxon>
        <taxon>Streptophyta</taxon>
        <taxon>Embryophyta</taxon>
        <taxon>Tracheophyta</taxon>
        <taxon>Spermatophyta</taxon>
        <taxon>Magnoliopsida</taxon>
        <taxon>eudicotyledons</taxon>
        <taxon>Gunneridae</taxon>
        <taxon>Pentapetalae</taxon>
        <taxon>rosids</taxon>
        <taxon>malvids</taxon>
        <taxon>Sapindales</taxon>
        <taxon>Rutaceae</taxon>
        <taxon>Aurantioideae</taxon>
        <taxon>Citrus</taxon>
    </lineage>
</organism>
<feature type="region of interest" description="Disordered" evidence="16">
    <location>
        <begin position="720"/>
        <end position="744"/>
    </location>
</feature>
<dbReference type="PROSITE" id="PS00108">
    <property type="entry name" value="PROTEIN_KINASE_ST"/>
    <property type="match status" value="1"/>
</dbReference>
<dbReference type="Pfam" id="PF11883">
    <property type="entry name" value="DUF3403"/>
    <property type="match status" value="1"/>
</dbReference>
<evidence type="ECO:0000256" key="13">
    <source>
        <dbReference type="ARBA" id="ARBA00047899"/>
    </source>
</evidence>
<keyword evidence="7 15" id="KW-0418">Kinase</keyword>
<comment type="catalytic activity">
    <reaction evidence="14 15">
        <text>L-seryl-[protein] + ATP = O-phospho-L-seryl-[protein] + ADP + H(+)</text>
        <dbReference type="Rhea" id="RHEA:17989"/>
        <dbReference type="Rhea" id="RHEA-COMP:9863"/>
        <dbReference type="Rhea" id="RHEA-COMP:11604"/>
        <dbReference type="ChEBI" id="CHEBI:15378"/>
        <dbReference type="ChEBI" id="CHEBI:29999"/>
        <dbReference type="ChEBI" id="CHEBI:30616"/>
        <dbReference type="ChEBI" id="CHEBI:83421"/>
        <dbReference type="ChEBI" id="CHEBI:456216"/>
        <dbReference type="EC" id="2.7.11.1"/>
    </reaction>
</comment>
<dbReference type="InterPro" id="IPR024171">
    <property type="entry name" value="SRK-like_kinase"/>
</dbReference>
<dbReference type="FunFam" id="1.10.510.10:FF:000060">
    <property type="entry name" value="G-type lectin S-receptor-like serine/threonine-protein kinase"/>
    <property type="match status" value="1"/>
</dbReference>
<protein>
    <recommendedName>
        <fullName evidence="15">Receptor-like serine/threonine-protein kinase</fullName>
        <ecNumber evidence="15">2.7.11.1</ecNumber>
    </recommendedName>
</protein>
<dbReference type="SMART" id="SM00220">
    <property type="entry name" value="S_TKc"/>
    <property type="match status" value="1"/>
</dbReference>
<dbReference type="GO" id="GO:0048544">
    <property type="term" value="P:recognition of pollen"/>
    <property type="evidence" value="ECO:0007669"/>
    <property type="project" value="InterPro"/>
</dbReference>
<evidence type="ECO:0000256" key="16">
    <source>
        <dbReference type="SAM" id="MobiDB-lite"/>
    </source>
</evidence>
<accession>V4UGX9</accession>
<keyword evidence="3 15" id="KW-0808">Transferase</keyword>
<dbReference type="OMA" id="PPCQCLT"/>
<dbReference type="PIRSF" id="PIRSF000641">
    <property type="entry name" value="SRK"/>
    <property type="match status" value="1"/>
</dbReference>
<dbReference type="PROSITE" id="PS50927">
    <property type="entry name" value="BULB_LECTIN"/>
    <property type="match status" value="1"/>
</dbReference>
<keyword evidence="21" id="KW-1185">Reference proteome</keyword>
<keyword evidence="11" id="KW-1015">Disulfide bond</keyword>
<dbReference type="PANTHER" id="PTHR32444">
    <property type="entry name" value="BULB-TYPE LECTIN DOMAIN-CONTAINING PROTEIN"/>
    <property type="match status" value="1"/>
</dbReference>
<keyword evidence="9" id="KW-1133">Transmembrane helix</keyword>
<evidence type="ECO:0000256" key="1">
    <source>
        <dbReference type="ARBA" id="ARBA00004479"/>
    </source>
</evidence>
<dbReference type="FunFam" id="2.90.10.10:FF:000001">
    <property type="entry name" value="G-type lectin S-receptor-like serine/threonine-protein kinase"/>
    <property type="match status" value="1"/>
</dbReference>
<dbReference type="Gene3D" id="3.30.200.20">
    <property type="entry name" value="Phosphorylase Kinase, domain 1"/>
    <property type="match status" value="1"/>
</dbReference>
<dbReference type="GO" id="GO:0106310">
    <property type="term" value="F:protein serine kinase activity"/>
    <property type="evidence" value="ECO:0007669"/>
    <property type="project" value="RHEA"/>
</dbReference>
<dbReference type="eggNOG" id="ENOG502QSMT">
    <property type="taxonomic scope" value="Eukaryota"/>
</dbReference>
<evidence type="ECO:0000256" key="7">
    <source>
        <dbReference type="ARBA" id="ARBA00022777"/>
    </source>
</evidence>
<feature type="domain" description="Apple" evidence="19">
    <location>
        <begin position="319"/>
        <end position="408"/>
    </location>
</feature>
<gene>
    <name evidence="20" type="ORF">CICLE_v10007547mg</name>
</gene>
<dbReference type="PANTHER" id="PTHR32444:SF249">
    <property type="entry name" value="CURCULIN-LIKE (MANNOSE-BINDING) LECTIN FAMILY PROTEIN"/>
    <property type="match status" value="1"/>
</dbReference>
<evidence type="ECO:0000256" key="15">
    <source>
        <dbReference type="PIRNR" id="PIRNR000641"/>
    </source>
</evidence>
<name>V4UGX9_CITCL</name>
<comment type="catalytic activity">
    <reaction evidence="13 15">
        <text>L-threonyl-[protein] + ATP = O-phospho-L-threonyl-[protein] + ADP + H(+)</text>
        <dbReference type="Rhea" id="RHEA:46608"/>
        <dbReference type="Rhea" id="RHEA-COMP:11060"/>
        <dbReference type="Rhea" id="RHEA-COMP:11605"/>
        <dbReference type="ChEBI" id="CHEBI:15378"/>
        <dbReference type="ChEBI" id="CHEBI:30013"/>
        <dbReference type="ChEBI" id="CHEBI:30616"/>
        <dbReference type="ChEBI" id="CHEBI:61977"/>
        <dbReference type="ChEBI" id="CHEBI:456216"/>
        <dbReference type="EC" id="2.7.11.1"/>
    </reaction>
</comment>
<dbReference type="Pfam" id="PF08276">
    <property type="entry name" value="PAN_2"/>
    <property type="match status" value="1"/>
</dbReference>
<dbReference type="KEGG" id="cic:CICLE_v10007547mg"/>
<sequence length="757" mass="85125">MDLLFFLSESSFASDTITSSQSLSDGRTLVSKDGSFELGFFSPGSSKNRYVGIWYKNMPVKTVVWVANRINPINDSSGLLVVNQTGNLVLTSQDKSVVWSANLSKVVRTPVVLQLLDSGNLVLRGERDGGSETYLWQSFDYPSDTLLPGMKLGWDLKTGLERRITSWKSPDDPSPGNFIWAVERQDNPELIMWKGSRKFQRSGPWNGLQFSASPLRPNPIFNFSLVSNEDELCYTFDMRDKAAFSRIVMNQTLYLLQRFIWNKATQSWELYSYLPRDLCDTYALCGACGVCIINDLPVCHCLNGFKPKSRGYVDWSQGCVRDKSLNYSRQDGFIKFTAMKLPDATPSPVSKSMNLNECREKCLENSSCMAYTNSDIRGGGSGCAMWFGELIDMRDFPDAGQDLYIRMSASEIGTRRLVQNMDLQLPLFELATIANATDNFSINNKLGEGGFGPVYKGTLVDGQEIAVKRLSKISEQGLKELKNEVILFSKLQHRNLVKLLGCCIQGEEKLLIYEFMPNKSLNSFIFDQERCKILDWSKRFHIICGTARGVMYLHQDSRLRIIHRDLKASNVLLDQDMNPKISDFGLARAFGGDETEGNTKRVIGTYGYMAPEYASDGQFSVKSDVFSFGILLLEIVSGKKNRGFYHSDNKLNLIGHAWKLWNEGMPSQLIDPCIQGSFNLAEVIRCIHIGLLCVQQHPKDRPSMPSVILMLGSETVLPQPKQPGYLADRKSTRQDYSSSTPESCSTNTFTISEFEGR</sequence>
<evidence type="ECO:0000256" key="6">
    <source>
        <dbReference type="ARBA" id="ARBA00022741"/>
    </source>
</evidence>
<dbReference type="CDD" id="cd00028">
    <property type="entry name" value="B_lectin"/>
    <property type="match status" value="1"/>
</dbReference>
<evidence type="ECO:0000259" key="17">
    <source>
        <dbReference type="PROSITE" id="PS50011"/>
    </source>
</evidence>
<keyword evidence="10" id="KW-0472">Membrane</keyword>
<dbReference type="InterPro" id="IPR008271">
    <property type="entry name" value="Ser/Thr_kinase_AS"/>
</dbReference>
<dbReference type="GO" id="GO:0005524">
    <property type="term" value="F:ATP binding"/>
    <property type="evidence" value="ECO:0007669"/>
    <property type="project" value="UniProtKB-KW"/>
</dbReference>
<evidence type="ECO:0000313" key="20">
    <source>
        <dbReference type="EMBL" id="ESR65342.1"/>
    </source>
</evidence>
<dbReference type="Pfam" id="PF07714">
    <property type="entry name" value="PK_Tyr_Ser-Thr"/>
    <property type="match status" value="1"/>
</dbReference>
<dbReference type="GO" id="GO:0016020">
    <property type="term" value="C:membrane"/>
    <property type="evidence" value="ECO:0007669"/>
    <property type="project" value="UniProtKB-SubCell"/>
</dbReference>
<comment type="subcellular location">
    <subcellularLocation>
        <location evidence="1">Membrane</location>
        <topology evidence="1">Single-pass type I membrane protein</topology>
    </subcellularLocation>
</comment>
<keyword evidence="5" id="KW-0732">Signal</keyword>
<dbReference type="InterPro" id="IPR011009">
    <property type="entry name" value="Kinase-like_dom_sf"/>
</dbReference>
<keyword evidence="8 15" id="KW-0067">ATP-binding</keyword>
<keyword evidence="2 15" id="KW-0723">Serine/threonine-protein kinase</keyword>
<dbReference type="Pfam" id="PF00954">
    <property type="entry name" value="S_locus_glycop"/>
    <property type="match status" value="1"/>
</dbReference>
<dbReference type="AlphaFoldDB" id="V4UGX9"/>
<dbReference type="InterPro" id="IPR003609">
    <property type="entry name" value="Pan_app"/>
</dbReference>
<proteinExistence type="inferred from homology"/>
<evidence type="ECO:0000256" key="10">
    <source>
        <dbReference type="ARBA" id="ARBA00023136"/>
    </source>
</evidence>
<dbReference type="Gene3D" id="2.90.10.10">
    <property type="entry name" value="Bulb-type lectin domain"/>
    <property type="match status" value="1"/>
</dbReference>